<dbReference type="EMBL" id="VFOZ01000001">
    <property type="protein sequence ID" value="TQL96244.1"/>
    <property type="molecule type" value="Genomic_DNA"/>
</dbReference>
<feature type="transmembrane region" description="Helical" evidence="1">
    <location>
        <begin position="276"/>
        <end position="295"/>
    </location>
</feature>
<keyword evidence="1" id="KW-1133">Transmembrane helix</keyword>
<feature type="transmembrane region" description="Helical" evidence="1">
    <location>
        <begin position="93"/>
        <end position="111"/>
    </location>
</feature>
<dbReference type="OrthoDB" id="3717977at2"/>
<gene>
    <name evidence="2" type="ORF">FB559_1768</name>
</gene>
<dbReference type="GO" id="GO:0008643">
    <property type="term" value="P:carbohydrate transport"/>
    <property type="evidence" value="ECO:0007669"/>
    <property type="project" value="InterPro"/>
</dbReference>
<feature type="transmembrane region" description="Helical" evidence="1">
    <location>
        <begin position="241"/>
        <end position="264"/>
    </location>
</feature>
<dbReference type="GO" id="GO:0015293">
    <property type="term" value="F:symporter activity"/>
    <property type="evidence" value="ECO:0007669"/>
    <property type="project" value="InterPro"/>
</dbReference>
<keyword evidence="3" id="KW-1185">Reference proteome</keyword>
<feature type="transmembrane region" description="Helical" evidence="1">
    <location>
        <begin position="193"/>
        <end position="213"/>
    </location>
</feature>
<feature type="transmembrane region" description="Helical" evidence="1">
    <location>
        <begin position="307"/>
        <end position="324"/>
    </location>
</feature>
<feature type="transmembrane region" description="Helical" evidence="1">
    <location>
        <begin position="117"/>
        <end position="137"/>
    </location>
</feature>
<name>A0A543CGL6_9ACTN</name>
<dbReference type="PANTHER" id="PTHR11328">
    <property type="entry name" value="MAJOR FACILITATOR SUPERFAMILY DOMAIN-CONTAINING PROTEIN"/>
    <property type="match status" value="1"/>
</dbReference>
<dbReference type="CDD" id="cd17332">
    <property type="entry name" value="MFS_MelB_like"/>
    <property type="match status" value="1"/>
</dbReference>
<dbReference type="Proteomes" id="UP000316096">
    <property type="component" value="Unassembled WGS sequence"/>
</dbReference>
<feature type="transmembrane region" description="Helical" evidence="1">
    <location>
        <begin position="23"/>
        <end position="47"/>
    </location>
</feature>
<reference evidence="2 3" key="1">
    <citation type="submission" date="2019-06" db="EMBL/GenBank/DDBJ databases">
        <title>Sequencing the genomes of 1000 actinobacteria strains.</title>
        <authorList>
            <person name="Klenk H.-P."/>
        </authorList>
    </citation>
    <scope>NUCLEOTIDE SEQUENCE [LARGE SCALE GENOMIC DNA]</scope>
    <source>
        <strain evidence="2 3">DSM 102200</strain>
    </source>
</reference>
<feature type="transmembrane region" description="Helical" evidence="1">
    <location>
        <begin position="53"/>
        <end position="72"/>
    </location>
</feature>
<dbReference type="SUPFAM" id="SSF103473">
    <property type="entry name" value="MFS general substrate transporter"/>
    <property type="match status" value="1"/>
</dbReference>
<dbReference type="InterPro" id="IPR036259">
    <property type="entry name" value="MFS_trans_sf"/>
</dbReference>
<sequence length="463" mass="48640">MADGRVPLAPVPSVGAVSRQVRIGYGLGSFCTGTFSTVPGLLLLFYLTNVLDVSSAIAGPVVFVPKVWDLVVNPVVGRLSDATRSERGPRRPWLLAGALTLPVCFALIFIGPPLTGAPAGLFVGAAFLLASTAYALFEVPYKAMPAEMTNDYHEQSSLLSWRMVFAGVAILISGSVAPAIADNAADGVAGYRVMGLAMAAILLAAMLASFFGTRRAPMTERQRAEPTLRAQLAVLRTNRRFGWLLALSCAQMLAAGVMLAGAPYFATYTLGDPHAVTPLFVCLVGPILVTMPLWIRLSRRIDKRGAMIIASLLFMVGSAGLVATPSLGSAYAYGCVLVIGVGYAGLQLLQYSMLADTIIADAEASGERRAGVFTGVWTAAETVVFAFGALVLSGLLTAAGFVSSDLDHPVAQSQRALNTVQWGAPMIAAVVIALSIVATTRYDLTSETVRPEPTGRPRPSTQS</sequence>
<organism evidence="2 3">
    <name type="scientific">Actinoallomurus bryophytorum</name>
    <dbReference type="NCBI Taxonomy" id="1490222"/>
    <lineage>
        <taxon>Bacteria</taxon>
        <taxon>Bacillati</taxon>
        <taxon>Actinomycetota</taxon>
        <taxon>Actinomycetes</taxon>
        <taxon>Streptosporangiales</taxon>
        <taxon>Thermomonosporaceae</taxon>
        <taxon>Actinoallomurus</taxon>
    </lineage>
</organism>
<dbReference type="Gene3D" id="1.20.1250.20">
    <property type="entry name" value="MFS general substrate transporter like domains"/>
    <property type="match status" value="2"/>
</dbReference>
<protein>
    <submittedName>
        <fullName evidence="2">GPH family glycoside/pentoside/hexuronide:cation symporter</fullName>
    </submittedName>
</protein>
<dbReference type="Pfam" id="PF13347">
    <property type="entry name" value="MFS_2"/>
    <property type="match status" value="1"/>
</dbReference>
<feature type="transmembrane region" description="Helical" evidence="1">
    <location>
        <begin position="370"/>
        <end position="402"/>
    </location>
</feature>
<keyword evidence="1" id="KW-0812">Transmembrane</keyword>
<evidence type="ECO:0000256" key="1">
    <source>
        <dbReference type="SAM" id="Phobius"/>
    </source>
</evidence>
<comment type="caution">
    <text evidence="2">The sequence shown here is derived from an EMBL/GenBank/DDBJ whole genome shotgun (WGS) entry which is preliminary data.</text>
</comment>
<dbReference type="GO" id="GO:0005886">
    <property type="term" value="C:plasma membrane"/>
    <property type="evidence" value="ECO:0007669"/>
    <property type="project" value="TreeGrafter"/>
</dbReference>
<dbReference type="RefSeq" id="WP_141955121.1">
    <property type="nucleotide sequence ID" value="NZ_VFOZ01000001.1"/>
</dbReference>
<feature type="transmembrane region" description="Helical" evidence="1">
    <location>
        <begin position="422"/>
        <end position="440"/>
    </location>
</feature>
<accession>A0A543CGL6</accession>
<feature type="transmembrane region" description="Helical" evidence="1">
    <location>
        <begin position="158"/>
        <end position="181"/>
    </location>
</feature>
<evidence type="ECO:0000313" key="3">
    <source>
        <dbReference type="Proteomes" id="UP000316096"/>
    </source>
</evidence>
<dbReference type="AlphaFoldDB" id="A0A543CGL6"/>
<feature type="transmembrane region" description="Helical" evidence="1">
    <location>
        <begin position="330"/>
        <end position="349"/>
    </location>
</feature>
<keyword evidence="1" id="KW-0472">Membrane</keyword>
<proteinExistence type="predicted"/>
<dbReference type="InterPro" id="IPR039672">
    <property type="entry name" value="MFS_2"/>
</dbReference>
<dbReference type="PANTHER" id="PTHR11328:SF24">
    <property type="entry name" value="MAJOR FACILITATOR SUPERFAMILY (MFS) PROFILE DOMAIN-CONTAINING PROTEIN"/>
    <property type="match status" value="1"/>
</dbReference>
<evidence type="ECO:0000313" key="2">
    <source>
        <dbReference type="EMBL" id="TQL96244.1"/>
    </source>
</evidence>